<gene>
    <name evidence="2" type="ORF">S03H2_50883</name>
</gene>
<proteinExistence type="predicted"/>
<dbReference type="AlphaFoldDB" id="X1IS00"/>
<sequence>FTELYSVGPGDDLSAADLDKDGLLDIVIPNHSSKPPPSWTPYEYSYIYYGEGNRGFRLDSVRARGAWGSSIADVNRDGWLDIAFAGSQSLLYYGSRNGFAPPQVIPMRFTSSVMLADFDANGLCDLALGRPLVTMVLLKVFYQKGRFWDEGQLDPKGGPDAGVTKDLGNPATRRDEAWYISEPIAVTASEDSVAYLDEFSVDFYTTWQGDAELDEGDVTAWAAASPYPEGGNWGDWIRLEGDGPYPVAGKAFRYKLCFKTG</sequence>
<dbReference type="Gene3D" id="2.130.10.130">
    <property type="entry name" value="Integrin alpha, N-terminal"/>
    <property type="match status" value="1"/>
</dbReference>
<dbReference type="Pfam" id="PF13517">
    <property type="entry name" value="FG-GAP_3"/>
    <property type="match status" value="1"/>
</dbReference>
<feature type="non-terminal residue" evidence="2">
    <location>
        <position position="261"/>
    </location>
</feature>
<dbReference type="InterPro" id="IPR028994">
    <property type="entry name" value="Integrin_alpha_N"/>
</dbReference>
<keyword evidence="1" id="KW-0732">Signal</keyword>
<accession>X1IS00</accession>
<dbReference type="EMBL" id="BARU01032247">
    <property type="protein sequence ID" value="GAH68884.1"/>
    <property type="molecule type" value="Genomic_DNA"/>
</dbReference>
<dbReference type="InterPro" id="IPR013517">
    <property type="entry name" value="FG-GAP"/>
</dbReference>
<name>X1IS00_9ZZZZ</name>
<evidence type="ECO:0008006" key="3">
    <source>
        <dbReference type="Google" id="ProtNLM"/>
    </source>
</evidence>
<comment type="caution">
    <text evidence="2">The sequence shown here is derived from an EMBL/GenBank/DDBJ whole genome shotgun (WGS) entry which is preliminary data.</text>
</comment>
<evidence type="ECO:0000313" key="2">
    <source>
        <dbReference type="EMBL" id="GAH68884.1"/>
    </source>
</evidence>
<organism evidence="2">
    <name type="scientific">marine sediment metagenome</name>
    <dbReference type="NCBI Taxonomy" id="412755"/>
    <lineage>
        <taxon>unclassified sequences</taxon>
        <taxon>metagenomes</taxon>
        <taxon>ecological metagenomes</taxon>
    </lineage>
</organism>
<protein>
    <recommendedName>
        <fullName evidence="3">VCBS repeat-containing protein</fullName>
    </recommendedName>
</protein>
<dbReference type="SUPFAM" id="SSF69318">
    <property type="entry name" value="Integrin alpha N-terminal domain"/>
    <property type="match status" value="1"/>
</dbReference>
<reference evidence="2" key="1">
    <citation type="journal article" date="2014" name="Front. Microbiol.">
        <title>High frequency of phylogenetically diverse reductive dehalogenase-homologous genes in deep subseafloor sedimentary metagenomes.</title>
        <authorList>
            <person name="Kawai M."/>
            <person name="Futagami T."/>
            <person name="Toyoda A."/>
            <person name="Takaki Y."/>
            <person name="Nishi S."/>
            <person name="Hori S."/>
            <person name="Arai W."/>
            <person name="Tsubouchi T."/>
            <person name="Morono Y."/>
            <person name="Uchiyama I."/>
            <person name="Ito T."/>
            <person name="Fujiyama A."/>
            <person name="Inagaki F."/>
            <person name="Takami H."/>
        </authorList>
    </citation>
    <scope>NUCLEOTIDE SEQUENCE</scope>
    <source>
        <strain evidence="2">Expedition CK06-06</strain>
    </source>
</reference>
<feature type="non-terminal residue" evidence="2">
    <location>
        <position position="1"/>
    </location>
</feature>
<evidence type="ECO:0000256" key="1">
    <source>
        <dbReference type="ARBA" id="ARBA00022729"/>
    </source>
</evidence>